<keyword evidence="5 6" id="KW-0472">Membrane</keyword>
<keyword evidence="8" id="KW-1185">Reference proteome</keyword>
<gene>
    <name evidence="7" type="ORF">GCM10009821_27150</name>
</gene>
<keyword evidence="4 6" id="KW-1133">Transmembrane helix</keyword>
<evidence type="ECO:0000256" key="4">
    <source>
        <dbReference type="ARBA" id="ARBA00022989"/>
    </source>
</evidence>
<evidence type="ECO:0000256" key="1">
    <source>
        <dbReference type="ARBA" id="ARBA00004651"/>
    </source>
</evidence>
<accession>A0ABP5HT78</accession>
<evidence type="ECO:0000256" key="5">
    <source>
        <dbReference type="ARBA" id="ARBA00023136"/>
    </source>
</evidence>
<feature type="transmembrane region" description="Helical" evidence="6">
    <location>
        <begin position="39"/>
        <end position="59"/>
    </location>
</feature>
<evidence type="ECO:0000256" key="2">
    <source>
        <dbReference type="ARBA" id="ARBA00022475"/>
    </source>
</evidence>
<reference evidence="8" key="1">
    <citation type="journal article" date="2019" name="Int. J. Syst. Evol. Microbiol.">
        <title>The Global Catalogue of Microorganisms (GCM) 10K type strain sequencing project: providing services to taxonomists for standard genome sequencing and annotation.</title>
        <authorList>
            <consortium name="The Broad Institute Genomics Platform"/>
            <consortium name="The Broad Institute Genome Sequencing Center for Infectious Disease"/>
            <person name="Wu L."/>
            <person name="Ma J."/>
        </authorList>
    </citation>
    <scope>NUCLEOTIDE SEQUENCE [LARGE SCALE GENOMIC DNA]</scope>
    <source>
        <strain evidence="8">JCM 15749</strain>
    </source>
</reference>
<comment type="subcellular location">
    <subcellularLocation>
        <location evidence="1">Cell membrane</location>
        <topology evidence="1">Multi-pass membrane protein</topology>
    </subcellularLocation>
</comment>
<feature type="transmembrane region" description="Helical" evidence="6">
    <location>
        <begin position="165"/>
        <end position="186"/>
    </location>
</feature>
<dbReference type="Pfam" id="PF01943">
    <property type="entry name" value="Polysacc_synt"/>
    <property type="match status" value="1"/>
</dbReference>
<feature type="transmembrane region" description="Helical" evidence="6">
    <location>
        <begin position="279"/>
        <end position="299"/>
    </location>
</feature>
<dbReference type="EMBL" id="BAAAPY010000012">
    <property type="protein sequence ID" value="GAA2084344.1"/>
    <property type="molecule type" value="Genomic_DNA"/>
</dbReference>
<evidence type="ECO:0000313" key="8">
    <source>
        <dbReference type="Proteomes" id="UP001501480"/>
    </source>
</evidence>
<sequence>MKALGLTRGIIGVSTANGLGSLMTVGALVIATRGLGPEVWGFSAAAWAAGQFFGGLVNFGVSTERIRSLAGMSEAEASQAFGSVVAARLLLLLLLILAGVILLAAGANFLALVLFAAAGSSASLLSTAHAYARRNYRAATVILGGEKGIFLLIVASASFTESLTVHTVPVAAGMAGVIMLISVLVVHKPGSSWSGFQEVWRQYRRSANFGWASLGPSILLLDVLVVGLFASETQAGFFAVASRLTSPLSLLTTAAATALLPVAASITSWESLRLGSRGAAVLSVFGFGLVSLALLAPLWVPRAFGSPFEGAIPAIQIYLANAAVIVVTRISVTLLQGWNQERFAAQAVMFQCLATLLLVAVGAYVAGAIGAAVAVLWSNIILSCILVRKARQTLALRAKSAP</sequence>
<feature type="transmembrane region" description="Helical" evidence="6">
    <location>
        <begin position="207"/>
        <end position="230"/>
    </location>
</feature>
<name>A0ABP5HT78_9ACTN</name>
<dbReference type="InterPro" id="IPR002797">
    <property type="entry name" value="Polysacc_synth"/>
</dbReference>
<feature type="transmembrane region" description="Helical" evidence="6">
    <location>
        <begin position="109"/>
        <end position="131"/>
    </location>
</feature>
<protein>
    <recommendedName>
        <fullName evidence="9">Polysaccharide biosynthesis protein C-terminal domain-containing protein</fullName>
    </recommendedName>
</protein>
<evidence type="ECO:0000256" key="3">
    <source>
        <dbReference type="ARBA" id="ARBA00022692"/>
    </source>
</evidence>
<feature type="transmembrane region" description="Helical" evidence="6">
    <location>
        <begin position="12"/>
        <end position="33"/>
    </location>
</feature>
<evidence type="ECO:0000256" key="6">
    <source>
        <dbReference type="SAM" id="Phobius"/>
    </source>
</evidence>
<keyword evidence="3 6" id="KW-0812">Transmembrane</keyword>
<dbReference type="InterPro" id="IPR050833">
    <property type="entry name" value="Poly_Biosynth_Transport"/>
</dbReference>
<feature type="transmembrane region" description="Helical" evidence="6">
    <location>
        <begin position="311"/>
        <end position="331"/>
    </location>
</feature>
<dbReference type="RefSeq" id="WP_344329741.1">
    <property type="nucleotide sequence ID" value="NZ_BAAAPY010000012.1"/>
</dbReference>
<evidence type="ECO:0008006" key="9">
    <source>
        <dbReference type="Google" id="ProtNLM"/>
    </source>
</evidence>
<evidence type="ECO:0000313" key="7">
    <source>
        <dbReference type="EMBL" id="GAA2084344.1"/>
    </source>
</evidence>
<feature type="transmembrane region" description="Helical" evidence="6">
    <location>
        <begin position="138"/>
        <end position="159"/>
    </location>
</feature>
<feature type="transmembrane region" description="Helical" evidence="6">
    <location>
        <begin position="250"/>
        <end position="267"/>
    </location>
</feature>
<dbReference type="PANTHER" id="PTHR30250:SF11">
    <property type="entry name" value="O-ANTIGEN TRANSPORTER-RELATED"/>
    <property type="match status" value="1"/>
</dbReference>
<proteinExistence type="predicted"/>
<dbReference type="PANTHER" id="PTHR30250">
    <property type="entry name" value="PST FAMILY PREDICTED COLANIC ACID TRANSPORTER"/>
    <property type="match status" value="1"/>
</dbReference>
<dbReference type="Proteomes" id="UP001501480">
    <property type="component" value="Unassembled WGS sequence"/>
</dbReference>
<comment type="caution">
    <text evidence="7">The sequence shown here is derived from an EMBL/GenBank/DDBJ whole genome shotgun (WGS) entry which is preliminary data.</text>
</comment>
<organism evidence="7 8">
    <name type="scientific">Aeromicrobium halocynthiae</name>
    <dbReference type="NCBI Taxonomy" id="560557"/>
    <lineage>
        <taxon>Bacteria</taxon>
        <taxon>Bacillati</taxon>
        <taxon>Actinomycetota</taxon>
        <taxon>Actinomycetes</taxon>
        <taxon>Propionibacteriales</taxon>
        <taxon>Nocardioidaceae</taxon>
        <taxon>Aeromicrobium</taxon>
    </lineage>
</organism>
<keyword evidence="2" id="KW-1003">Cell membrane</keyword>
<feature type="transmembrane region" description="Helical" evidence="6">
    <location>
        <begin position="80"/>
        <end position="103"/>
    </location>
</feature>